<feature type="region of interest" description="Disordered" evidence="1">
    <location>
        <begin position="1"/>
        <end position="22"/>
    </location>
</feature>
<protein>
    <recommendedName>
        <fullName evidence="3">Apple domain-containing protein</fullName>
    </recommendedName>
</protein>
<keyword evidence="2" id="KW-0472">Membrane</keyword>
<feature type="domain" description="Apple" evidence="3">
    <location>
        <begin position="159"/>
        <end position="216"/>
    </location>
</feature>
<name>W9YD76_9EURO</name>
<feature type="transmembrane region" description="Helical" evidence="2">
    <location>
        <begin position="59"/>
        <end position="86"/>
    </location>
</feature>
<comment type="caution">
    <text evidence="4">The sequence shown here is derived from an EMBL/GenBank/DDBJ whole genome shotgun (WGS) entry which is preliminary data.</text>
</comment>
<dbReference type="HOGENOM" id="CLU_081024_0_0_1"/>
<keyword evidence="2" id="KW-0812">Transmembrane</keyword>
<reference evidence="4 5" key="1">
    <citation type="submission" date="2013-03" db="EMBL/GenBank/DDBJ databases">
        <title>The Genome Sequence of Capronia coronata CBS 617.96.</title>
        <authorList>
            <consortium name="The Broad Institute Genomics Platform"/>
            <person name="Cuomo C."/>
            <person name="de Hoog S."/>
            <person name="Gorbushina A."/>
            <person name="Walker B."/>
            <person name="Young S.K."/>
            <person name="Zeng Q."/>
            <person name="Gargeya S."/>
            <person name="Fitzgerald M."/>
            <person name="Haas B."/>
            <person name="Abouelleil A."/>
            <person name="Allen A.W."/>
            <person name="Alvarado L."/>
            <person name="Arachchi H.M."/>
            <person name="Berlin A.M."/>
            <person name="Chapman S.B."/>
            <person name="Gainer-Dewar J."/>
            <person name="Goldberg J."/>
            <person name="Griggs A."/>
            <person name="Gujja S."/>
            <person name="Hansen M."/>
            <person name="Howarth C."/>
            <person name="Imamovic A."/>
            <person name="Ireland A."/>
            <person name="Larimer J."/>
            <person name="McCowan C."/>
            <person name="Murphy C."/>
            <person name="Pearson M."/>
            <person name="Poon T.W."/>
            <person name="Priest M."/>
            <person name="Roberts A."/>
            <person name="Saif S."/>
            <person name="Shea T."/>
            <person name="Sisk P."/>
            <person name="Sykes S."/>
            <person name="Wortman J."/>
            <person name="Nusbaum C."/>
            <person name="Birren B."/>
        </authorList>
    </citation>
    <scope>NUCLEOTIDE SEQUENCE [LARGE SCALE GENOMIC DNA]</scope>
    <source>
        <strain evidence="4 5">CBS 617.96</strain>
    </source>
</reference>
<dbReference type="Pfam" id="PF14295">
    <property type="entry name" value="PAN_4"/>
    <property type="match status" value="1"/>
</dbReference>
<gene>
    <name evidence="4" type="ORF">A1O1_03560</name>
</gene>
<organism evidence="4 5">
    <name type="scientific">Capronia coronata CBS 617.96</name>
    <dbReference type="NCBI Taxonomy" id="1182541"/>
    <lineage>
        <taxon>Eukaryota</taxon>
        <taxon>Fungi</taxon>
        <taxon>Dikarya</taxon>
        <taxon>Ascomycota</taxon>
        <taxon>Pezizomycotina</taxon>
        <taxon>Eurotiomycetes</taxon>
        <taxon>Chaetothyriomycetidae</taxon>
        <taxon>Chaetothyriales</taxon>
        <taxon>Herpotrichiellaceae</taxon>
        <taxon>Capronia</taxon>
    </lineage>
</organism>
<dbReference type="EMBL" id="AMWN01000003">
    <property type="protein sequence ID" value="EXJ90458.1"/>
    <property type="molecule type" value="Genomic_DNA"/>
</dbReference>
<dbReference type="Proteomes" id="UP000019484">
    <property type="component" value="Unassembled WGS sequence"/>
</dbReference>
<dbReference type="OrthoDB" id="5358884at2759"/>
<dbReference type="eggNOG" id="ENOG502SXHQ">
    <property type="taxonomic scope" value="Eukaryota"/>
</dbReference>
<sequence>MDGLQIDDRPHEKSYFSGGHDKMVAPDKVMTAAYPYEPVDSQPGEPQPSASRLPWRLSVLAYTLVVAGVTLLICGAAFGGALGGVVTSHKHSDSNTPATTTVTATVTNTVSSAPTTQTGLVNNYSPLLPDQVNTTALDCAEQATITSRSDEQYQLNCNINYPDNDLLNFIAYSLDDCIDACSSINTVSGDTQCHGVVFNANLEKSDQQGHGNCWLKSIMANPTTDPQPPSVGAVLLS</sequence>
<keyword evidence="2" id="KW-1133">Transmembrane helix</keyword>
<evidence type="ECO:0000313" key="4">
    <source>
        <dbReference type="EMBL" id="EXJ90458.1"/>
    </source>
</evidence>
<dbReference type="InterPro" id="IPR003609">
    <property type="entry name" value="Pan_app"/>
</dbReference>
<evidence type="ECO:0000256" key="1">
    <source>
        <dbReference type="SAM" id="MobiDB-lite"/>
    </source>
</evidence>
<proteinExistence type="predicted"/>
<dbReference type="GeneID" id="19158451"/>
<dbReference type="RefSeq" id="XP_007722652.1">
    <property type="nucleotide sequence ID" value="XM_007724462.1"/>
</dbReference>
<evidence type="ECO:0000313" key="5">
    <source>
        <dbReference type="Proteomes" id="UP000019484"/>
    </source>
</evidence>
<keyword evidence="5" id="KW-1185">Reference proteome</keyword>
<evidence type="ECO:0000259" key="3">
    <source>
        <dbReference type="Pfam" id="PF14295"/>
    </source>
</evidence>
<evidence type="ECO:0000256" key="2">
    <source>
        <dbReference type="SAM" id="Phobius"/>
    </source>
</evidence>
<dbReference type="AlphaFoldDB" id="W9YD76"/>
<dbReference type="STRING" id="1182541.W9YD76"/>
<accession>W9YD76</accession>
<dbReference type="Gene3D" id="3.50.4.10">
    <property type="entry name" value="Hepatocyte Growth Factor"/>
    <property type="match status" value="1"/>
</dbReference>